<dbReference type="PANTHER" id="PTHR30472:SF37">
    <property type="entry name" value="FE(3+) DICITRATE TRANSPORT SYSTEM PERMEASE PROTEIN FECD-RELATED"/>
    <property type="match status" value="1"/>
</dbReference>
<feature type="transmembrane region" description="Helical" evidence="8">
    <location>
        <begin position="222"/>
        <end position="239"/>
    </location>
</feature>
<evidence type="ECO:0000256" key="7">
    <source>
        <dbReference type="ARBA" id="ARBA00023136"/>
    </source>
</evidence>
<evidence type="ECO:0000256" key="4">
    <source>
        <dbReference type="ARBA" id="ARBA00022475"/>
    </source>
</evidence>
<evidence type="ECO:0000313" key="9">
    <source>
        <dbReference type="EMBL" id="MDE8604682.1"/>
    </source>
</evidence>
<feature type="transmembrane region" description="Helical" evidence="8">
    <location>
        <begin position="190"/>
        <end position="210"/>
    </location>
</feature>
<dbReference type="InterPro" id="IPR000522">
    <property type="entry name" value="ABC_transptr_permease_BtuC"/>
</dbReference>
<feature type="transmembrane region" description="Helical" evidence="8">
    <location>
        <begin position="245"/>
        <end position="262"/>
    </location>
</feature>
<dbReference type="Proteomes" id="UP001139522">
    <property type="component" value="Unassembled WGS sequence"/>
</dbReference>
<feature type="transmembrane region" description="Helical" evidence="8">
    <location>
        <begin position="630"/>
        <end position="650"/>
    </location>
</feature>
<evidence type="ECO:0000313" key="10">
    <source>
        <dbReference type="Proteomes" id="UP001139522"/>
    </source>
</evidence>
<feature type="transmembrane region" description="Helical" evidence="8">
    <location>
        <begin position="518"/>
        <end position="539"/>
    </location>
</feature>
<comment type="similarity">
    <text evidence="2">Belongs to the binding-protein-dependent transport system permease family. FecCD subfamily.</text>
</comment>
<name>A0ABT5WJ46_9GAMM</name>
<evidence type="ECO:0000256" key="3">
    <source>
        <dbReference type="ARBA" id="ARBA00022448"/>
    </source>
</evidence>
<evidence type="ECO:0000256" key="2">
    <source>
        <dbReference type="ARBA" id="ARBA00007935"/>
    </source>
</evidence>
<feature type="transmembrane region" description="Helical" evidence="8">
    <location>
        <begin position="418"/>
        <end position="438"/>
    </location>
</feature>
<feature type="transmembrane region" description="Helical" evidence="8">
    <location>
        <begin position="302"/>
        <end position="321"/>
    </location>
</feature>
<feature type="transmembrane region" description="Helical" evidence="8">
    <location>
        <begin position="143"/>
        <end position="164"/>
    </location>
</feature>
<evidence type="ECO:0000256" key="8">
    <source>
        <dbReference type="SAM" id="Phobius"/>
    </source>
</evidence>
<proteinExistence type="inferred from homology"/>
<dbReference type="EMBL" id="JAMZEG020000005">
    <property type="protein sequence ID" value="MDE8604682.1"/>
    <property type="molecule type" value="Genomic_DNA"/>
</dbReference>
<feature type="transmembrane region" description="Helical" evidence="8">
    <location>
        <begin position="87"/>
        <end position="106"/>
    </location>
</feature>
<feature type="transmembrane region" description="Helical" evidence="8">
    <location>
        <begin position="274"/>
        <end position="296"/>
    </location>
</feature>
<comment type="subcellular location">
    <subcellularLocation>
        <location evidence="1">Cell membrane</location>
        <topology evidence="1">Multi-pass membrane protein</topology>
    </subcellularLocation>
</comment>
<evidence type="ECO:0000256" key="6">
    <source>
        <dbReference type="ARBA" id="ARBA00022989"/>
    </source>
</evidence>
<evidence type="ECO:0000256" key="1">
    <source>
        <dbReference type="ARBA" id="ARBA00004651"/>
    </source>
</evidence>
<protein>
    <submittedName>
        <fullName evidence="9">Fe(3+)-hydroxamate ABC transporter permease FhuB</fullName>
    </submittedName>
</protein>
<dbReference type="NCBIfam" id="NF007866">
    <property type="entry name" value="PRK10577.1-2"/>
    <property type="match status" value="1"/>
</dbReference>
<feature type="transmembrane region" description="Helical" evidence="8">
    <location>
        <begin position="347"/>
        <end position="366"/>
    </location>
</feature>
<keyword evidence="6 8" id="KW-1133">Transmembrane helix</keyword>
<feature type="transmembrane region" description="Helical" evidence="8">
    <location>
        <begin position="386"/>
        <end position="406"/>
    </location>
</feature>
<accession>A0ABT5WJ46</accession>
<evidence type="ECO:0000256" key="5">
    <source>
        <dbReference type="ARBA" id="ARBA00022692"/>
    </source>
</evidence>
<keyword evidence="7 8" id="KW-0472">Membrane</keyword>
<dbReference type="Gene3D" id="1.10.3470.10">
    <property type="entry name" value="ABC transporter involved in vitamin B12 uptake, BtuC"/>
    <property type="match status" value="2"/>
</dbReference>
<feature type="transmembrane region" description="Helical" evidence="8">
    <location>
        <begin position="58"/>
        <end position="75"/>
    </location>
</feature>
<comment type="caution">
    <text evidence="9">The sequence shown here is derived from an EMBL/GenBank/DDBJ whole genome shotgun (WGS) entry which is preliminary data.</text>
</comment>
<gene>
    <name evidence="9" type="primary">fhuB</name>
    <name evidence="9" type="ORF">M3I01_017625</name>
</gene>
<feature type="transmembrane region" description="Helical" evidence="8">
    <location>
        <begin position="444"/>
        <end position="463"/>
    </location>
</feature>
<keyword evidence="4" id="KW-1003">Cell membrane</keyword>
<reference evidence="9" key="1">
    <citation type="submission" date="2023-01" db="EMBL/GenBank/DDBJ databases">
        <title>Psychroserpens sp. MSW6 and Marinomonas sp. RSW2, isolated from seawater.</title>
        <authorList>
            <person name="Kristyanto S."/>
            <person name="Jung J."/>
            <person name="Kim J.M."/>
            <person name="Jeon C.O."/>
        </authorList>
    </citation>
    <scope>NUCLEOTIDE SEQUENCE</scope>
    <source>
        <strain evidence="9">RSW2</strain>
    </source>
</reference>
<organism evidence="9 10">
    <name type="scientific">Marinomonas maritima</name>
    <dbReference type="NCBI Taxonomy" id="2940935"/>
    <lineage>
        <taxon>Bacteria</taxon>
        <taxon>Pseudomonadati</taxon>
        <taxon>Pseudomonadota</taxon>
        <taxon>Gammaproteobacteria</taxon>
        <taxon>Oceanospirillales</taxon>
        <taxon>Oceanospirillaceae</taxon>
        <taxon>Marinomonas</taxon>
    </lineage>
</organism>
<keyword evidence="5 8" id="KW-0812">Transmembrane</keyword>
<feature type="transmembrane region" description="Helical" evidence="8">
    <location>
        <begin position="112"/>
        <end position="131"/>
    </location>
</feature>
<keyword evidence="3" id="KW-0813">Transport</keyword>
<feature type="transmembrane region" description="Helical" evidence="8">
    <location>
        <begin position="559"/>
        <end position="588"/>
    </location>
</feature>
<dbReference type="Pfam" id="PF01032">
    <property type="entry name" value="FecCD"/>
    <property type="match status" value="2"/>
</dbReference>
<keyword evidence="10" id="KW-1185">Reference proteome</keyword>
<dbReference type="CDD" id="cd06550">
    <property type="entry name" value="TM_ABC_iron-siderophores_like"/>
    <property type="match status" value="2"/>
</dbReference>
<dbReference type="RefSeq" id="WP_255897245.1">
    <property type="nucleotide sequence ID" value="NZ_JAMZEG020000005.1"/>
</dbReference>
<dbReference type="SUPFAM" id="SSF81345">
    <property type="entry name" value="ABC transporter involved in vitamin B12 uptake, BtuC"/>
    <property type="match status" value="2"/>
</dbReference>
<dbReference type="PANTHER" id="PTHR30472">
    <property type="entry name" value="FERRIC ENTEROBACTIN TRANSPORT SYSTEM PERMEASE PROTEIN"/>
    <property type="match status" value="1"/>
</dbReference>
<dbReference type="InterPro" id="IPR037294">
    <property type="entry name" value="ABC_BtuC-like"/>
</dbReference>
<sequence length="658" mass="70716">MKSSFSNVAAILVLCLLSVGFLQIDNNLSFHSQWLILQGNISTDFEQVDWAFSRLPRLVMALLVGSVMGLIGSVIQQLTRNPLLSPVTLGTSSGAWLGLIVLAIFWPEGQTHYQAMAAMLGALLALALVLLISGVRQLTGLSIVLSGMAVNLLFGAITTALILLNNQYAQNLFIWGAGDLSQNGWDKFHWLWPHCLIGIGILAYAGKPLTMLKLGQNAASGRGLNVTALFLVLMLAGLWMLSASITMVGIIGFLGLVAPNLARLLGARTATSELCWSSLLGATLLVAADNLALLISYFTLDIVPTGLTTALLGAPLLIWLIRQRLHQTENSHFNILYGKKPFSRNRFIMIIGVLCFVIMIGVLSHIEQSQYQLRWPDEFSWPLRWPRITASLFAGAAMAVSGVIMQRLIHNPLASPDLLGLSAGAVLALVGSSTFLGIRLGELGPLVAFAGSMSALFVLLLLGKRFRFAPAPMILTGVALSALIETFVQFSLMKGTEEIYDILRWLAGSTYRVTPDQAILLMICSSVFILITLSLHRWLTLMSMGKTAAAARGIAVKPTFVLLLVLAAALCATVTALLGPIAFISIVAPHLASLLGARTVLMQLSLSALLGATLLQASDWLGQTVIYPNHLAAGTMVAILGGAYFMVILLKNRQRLKG</sequence>